<dbReference type="InterPro" id="IPR037523">
    <property type="entry name" value="VOC_core"/>
</dbReference>
<evidence type="ECO:0000313" key="2">
    <source>
        <dbReference type="EMBL" id="RAK64819.1"/>
    </source>
</evidence>
<dbReference type="PROSITE" id="PS51819">
    <property type="entry name" value="VOC"/>
    <property type="match status" value="1"/>
</dbReference>
<reference evidence="2 3" key="1">
    <citation type="submission" date="2018-05" db="EMBL/GenBank/DDBJ databases">
        <authorList>
            <person name="Lanie J.A."/>
            <person name="Ng W.-L."/>
            <person name="Kazmierczak K.M."/>
            <person name="Andrzejewski T.M."/>
            <person name="Davidsen T.M."/>
            <person name="Wayne K.J."/>
            <person name="Tettelin H."/>
            <person name="Glass J.I."/>
            <person name="Rusch D."/>
            <person name="Podicherti R."/>
            <person name="Tsui H.-C.T."/>
            <person name="Winkler M.E."/>
        </authorList>
    </citation>
    <scope>NUCLEOTIDE SEQUENCE [LARGE SCALE GENOMIC DNA]</scope>
    <source>
        <strain evidence="2 3">BUT-10</strain>
    </source>
</reference>
<dbReference type="AlphaFoldDB" id="A0A328BDJ5"/>
<dbReference type="SUPFAM" id="SSF54593">
    <property type="entry name" value="Glyoxalase/Bleomycin resistance protein/Dihydroxybiphenyl dioxygenase"/>
    <property type="match status" value="1"/>
</dbReference>
<dbReference type="InterPro" id="IPR004360">
    <property type="entry name" value="Glyas_Fos-R_dOase_dom"/>
</dbReference>
<proteinExistence type="predicted"/>
<protein>
    <submittedName>
        <fullName evidence="2">VOC family protein</fullName>
    </submittedName>
</protein>
<organism evidence="2 3">
    <name type="scientific">Phenylobacterium kunshanense</name>
    <dbReference type="NCBI Taxonomy" id="1445034"/>
    <lineage>
        <taxon>Bacteria</taxon>
        <taxon>Pseudomonadati</taxon>
        <taxon>Pseudomonadota</taxon>
        <taxon>Alphaproteobacteria</taxon>
        <taxon>Caulobacterales</taxon>
        <taxon>Caulobacteraceae</taxon>
        <taxon>Phenylobacterium</taxon>
    </lineage>
</organism>
<sequence length="150" mass="16833">MEVNGVAHTFITAGDFEASVAFYRKLLPFLGMREVADSPDTYYCVGGRTGFGIRRPDPEHAGARFVQFRVGLHHHCWRARSREDVDDLHAFLLQIGAKIVHPPQDEPWAPGYYAVLFEDPDGVRLELNHVPGRGLFDTATQRVGASLDDR</sequence>
<dbReference type="RefSeq" id="WP_111276357.1">
    <property type="nucleotide sequence ID" value="NZ_QFYS01000005.1"/>
</dbReference>
<feature type="domain" description="VOC" evidence="1">
    <location>
        <begin position="5"/>
        <end position="130"/>
    </location>
</feature>
<dbReference type="Pfam" id="PF00903">
    <property type="entry name" value="Glyoxalase"/>
    <property type="match status" value="1"/>
</dbReference>
<accession>A0A328BDJ5</accession>
<dbReference type="PANTHER" id="PTHR35006">
    <property type="entry name" value="GLYOXALASE FAMILY PROTEIN (AFU_ORTHOLOGUE AFUA_5G14830)"/>
    <property type="match status" value="1"/>
</dbReference>
<dbReference type="OrthoDB" id="9807407at2"/>
<dbReference type="Gene3D" id="3.10.180.10">
    <property type="entry name" value="2,3-Dihydroxybiphenyl 1,2-Dioxygenase, domain 1"/>
    <property type="match status" value="1"/>
</dbReference>
<dbReference type="Proteomes" id="UP000249524">
    <property type="component" value="Unassembled WGS sequence"/>
</dbReference>
<dbReference type="PANTHER" id="PTHR35006:SF2">
    <property type="entry name" value="GLYOXALASE FAMILY PROTEIN (AFU_ORTHOLOGUE AFUA_5G14830)"/>
    <property type="match status" value="1"/>
</dbReference>
<gene>
    <name evidence="2" type="ORF">DJ019_12405</name>
</gene>
<comment type="caution">
    <text evidence="2">The sequence shown here is derived from an EMBL/GenBank/DDBJ whole genome shotgun (WGS) entry which is preliminary data.</text>
</comment>
<evidence type="ECO:0000313" key="3">
    <source>
        <dbReference type="Proteomes" id="UP000249524"/>
    </source>
</evidence>
<evidence type="ECO:0000259" key="1">
    <source>
        <dbReference type="PROSITE" id="PS51819"/>
    </source>
</evidence>
<dbReference type="InterPro" id="IPR029068">
    <property type="entry name" value="Glyas_Bleomycin-R_OHBP_Dase"/>
</dbReference>
<keyword evidence="3" id="KW-1185">Reference proteome</keyword>
<name>A0A328BDJ5_9CAUL</name>
<dbReference type="EMBL" id="QFYS01000005">
    <property type="protein sequence ID" value="RAK64819.1"/>
    <property type="molecule type" value="Genomic_DNA"/>
</dbReference>